<sequence length="150" mass="17218">MEKSMSAPLTISFLWIATISLGICYGKFSSSCSPSEREALLKFKHELIDPLNQLSSWGGKEDCCRWFGVICHNLTGHVIELHLGSPSYEGYYEEADKEYYMKPTFSVLLATKDYVDLHSLRIAVTMVLYSIMEKKKKKKRVMVSKWIGFM</sequence>
<evidence type="ECO:0000313" key="11">
    <source>
        <dbReference type="EMBL" id="KAJ9162876.1"/>
    </source>
</evidence>
<keyword evidence="6" id="KW-1133">Transmembrane helix</keyword>
<evidence type="ECO:0000313" key="12">
    <source>
        <dbReference type="Proteomes" id="UP001174677"/>
    </source>
</evidence>
<evidence type="ECO:0000256" key="4">
    <source>
        <dbReference type="ARBA" id="ARBA00022729"/>
    </source>
</evidence>
<reference evidence="11" key="1">
    <citation type="journal article" date="2023" name="Plant Biotechnol. J.">
        <title>Chromosome-level wild Hevea brasiliensis genome provides new tools for genomic-assisted breeding and valuable loci to elevate rubber yield.</title>
        <authorList>
            <person name="Cheng H."/>
            <person name="Song X."/>
            <person name="Hu Y."/>
            <person name="Wu T."/>
            <person name="Yang Q."/>
            <person name="An Z."/>
            <person name="Feng S."/>
            <person name="Deng Z."/>
            <person name="Wu W."/>
            <person name="Zeng X."/>
            <person name="Tu M."/>
            <person name="Wang X."/>
            <person name="Huang H."/>
        </authorList>
    </citation>
    <scope>NUCLEOTIDE SEQUENCE</scope>
    <source>
        <strain evidence="11">MT/VB/25A 57/8</strain>
    </source>
</reference>
<evidence type="ECO:0000256" key="3">
    <source>
        <dbReference type="ARBA" id="ARBA00022692"/>
    </source>
</evidence>
<keyword evidence="5" id="KW-0677">Repeat</keyword>
<protein>
    <recommendedName>
        <fullName evidence="10">Leucine-rich repeat-containing N-terminal plant-type domain-containing protein</fullName>
    </recommendedName>
</protein>
<keyword evidence="8" id="KW-0675">Receptor</keyword>
<dbReference type="InterPro" id="IPR032675">
    <property type="entry name" value="LRR_dom_sf"/>
</dbReference>
<feature type="domain" description="Leucine-rich repeat-containing N-terminal plant-type" evidence="10">
    <location>
        <begin position="34"/>
        <end position="71"/>
    </location>
</feature>
<evidence type="ECO:0000256" key="8">
    <source>
        <dbReference type="ARBA" id="ARBA00023170"/>
    </source>
</evidence>
<dbReference type="InterPro" id="IPR046956">
    <property type="entry name" value="RLP23-like"/>
</dbReference>
<dbReference type="Pfam" id="PF08263">
    <property type="entry name" value="LRRNT_2"/>
    <property type="match status" value="1"/>
</dbReference>
<evidence type="ECO:0000256" key="1">
    <source>
        <dbReference type="ARBA" id="ARBA00004479"/>
    </source>
</evidence>
<evidence type="ECO:0000256" key="9">
    <source>
        <dbReference type="ARBA" id="ARBA00023180"/>
    </source>
</evidence>
<evidence type="ECO:0000259" key="10">
    <source>
        <dbReference type="Pfam" id="PF08263"/>
    </source>
</evidence>
<keyword evidence="2" id="KW-0433">Leucine-rich repeat</keyword>
<dbReference type="PANTHER" id="PTHR48063">
    <property type="entry name" value="LRR RECEPTOR-LIKE KINASE"/>
    <property type="match status" value="1"/>
</dbReference>
<dbReference type="PANTHER" id="PTHR48063:SF98">
    <property type="entry name" value="LRR RECEPTOR-LIKE SERINE_THREONINE-PROTEIN KINASE FLS2"/>
    <property type="match status" value="1"/>
</dbReference>
<name>A0ABQ9L8C8_HEVBR</name>
<keyword evidence="9" id="KW-0325">Glycoprotein</keyword>
<keyword evidence="4" id="KW-0732">Signal</keyword>
<accession>A0ABQ9L8C8</accession>
<evidence type="ECO:0000256" key="7">
    <source>
        <dbReference type="ARBA" id="ARBA00023136"/>
    </source>
</evidence>
<dbReference type="InterPro" id="IPR013210">
    <property type="entry name" value="LRR_N_plant-typ"/>
</dbReference>
<keyword evidence="3" id="KW-0812">Transmembrane</keyword>
<evidence type="ECO:0000256" key="6">
    <source>
        <dbReference type="ARBA" id="ARBA00022989"/>
    </source>
</evidence>
<evidence type="ECO:0000256" key="5">
    <source>
        <dbReference type="ARBA" id="ARBA00022737"/>
    </source>
</evidence>
<gene>
    <name evidence="11" type="ORF">P3X46_022617</name>
</gene>
<dbReference type="Gene3D" id="3.80.10.10">
    <property type="entry name" value="Ribonuclease Inhibitor"/>
    <property type="match status" value="1"/>
</dbReference>
<dbReference type="Proteomes" id="UP001174677">
    <property type="component" value="Chromosome 13"/>
</dbReference>
<dbReference type="EMBL" id="JARPOI010000013">
    <property type="protein sequence ID" value="KAJ9162876.1"/>
    <property type="molecule type" value="Genomic_DNA"/>
</dbReference>
<organism evidence="11 12">
    <name type="scientific">Hevea brasiliensis</name>
    <name type="common">Para rubber tree</name>
    <name type="synonym">Siphonia brasiliensis</name>
    <dbReference type="NCBI Taxonomy" id="3981"/>
    <lineage>
        <taxon>Eukaryota</taxon>
        <taxon>Viridiplantae</taxon>
        <taxon>Streptophyta</taxon>
        <taxon>Embryophyta</taxon>
        <taxon>Tracheophyta</taxon>
        <taxon>Spermatophyta</taxon>
        <taxon>Magnoliopsida</taxon>
        <taxon>eudicotyledons</taxon>
        <taxon>Gunneridae</taxon>
        <taxon>Pentapetalae</taxon>
        <taxon>rosids</taxon>
        <taxon>fabids</taxon>
        <taxon>Malpighiales</taxon>
        <taxon>Euphorbiaceae</taxon>
        <taxon>Crotonoideae</taxon>
        <taxon>Micrandreae</taxon>
        <taxon>Hevea</taxon>
    </lineage>
</organism>
<comment type="subcellular location">
    <subcellularLocation>
        <location evidence="1">Membrane</location>
        <topology evidence="1">Single-pass type I membrane protein</topology>
    </subcellularLocation>
</comment>
<evidence type="ECO:0000256" key="2">
    <source>
        <dbReference type="ARBA" id="ARBA00022614"/>
    </source>
</evidence>
<proteinExistence type="predicted"/>
<comment type="caution">
    <text evidence="11">The sequence shown here is derived from an EMBL/GenBank/DDBJ whole genome shotgun (WGS) entry which is preliminary data.</text>
</comment>
<keyword evidence="7" id="KW-0472">Membrane</keyword>
<keyword evidence="12" id="KW-1185">Reference proteome</keyword>